<feature type="region of interest" description="Disordered" evidence="2">
    <location>
        <begin position="1"/>
        <end position="29"/>
    </location>
</feature>
<dbReference type="InterPro" id="IPR015421">
    <property type="entry name" value="PyrdxlP-dep_Trfase_major"/>
</dbReference>
<dbReference type="InterPro" id="IPR000192">
    <property type="entry name" value="Aminotrans_V_dom"/>
</dbReference>
<dbReference type="AlphaFoldDB" id="A0A7C9F6M9"/>
<dbReference type="Gene3D" id="3.40.640.10">
    <property type="entry name" value="Type I PLP-dependent aspartate aminotransferase-like (Major domain)"/>
    <property type="match status" value="1"/>
</dbReference>
<feature type="domain" description="Aminotransferase class V" evidence="3">
    <location>
        <begin position="96"/>
        <end position="283"/>
    </location>
</feature>
<organism evidence="4">
    <name type="scientific">Opuntia streptacantha</name>
    <name type="common">Prickly pear cactus</name>
    <name type="synonym">Opuntia cardona</name>
    <dbReference type="NCBI Taxonomy" id="393608"/>
    <lineage>
        <taxon>Eukaryota</taxon>
        <taxon>Viridiplantae</taxon>
        <taxon>Streptophyta</taxon>
        <taxon>Embryophyta</taxon>
        <taxon>Tracheophyta</taxon>
        <taxon>Spermatophyta</taxon>
        <taxon>Magnoliopsida</taxon>
        <taxon>eudicotyledons</taxon>
        <taxon>Gunneridae</taxon>
        <taxon>Pentapetalae</taxon>
        <taxon>Caryophyllales</taxon>
        <taxon>Cactineae</taxon>
        <taxon>Cactaceae</taxon>
        <taxon>Opuntioideae</taxon>
        <taxon>Opuntia</taxon>
    </lineage>
</organism>
<keyword evidence="1" id="KW-0663">Pyridoxal phosphate</keyword>
<dbReference type="EMBL" id="GISG01284019">
    <property type="protein sequence ID" value="MBA4679625.1"/>
    <property type="molecule type" value="Transcribed_RNA"/>
</dbReference>
<dbReference type="Pfam" id="PF00266">
    <property type="entry name" value="Aminotran_5"/>
    <property type="match status" value="1"/>
</dbReference>
<proteinExistence type="predicted"/>
<dbReference type="PANTHER" id="PTHR43092">
    <property type="entry name" value="L-CYSTEINE DESULFHYDRASE"/>
    <property type="match status" value="1"/>
</dbReference>
<dbReference type="PANTHER" id="PTHR43092:SF2">
    <property type="entry name" value="HERCYNYLCYSTEINE SULFOXIDE LYASE"/>
    <property type="match status" value="1"/>
</dbReference>
<evidence type="ECO:0000313" key="4">
    <source>
        <dbReference type="EMBL" id="MBA4679625.1"/>
    </source>
</evidence>
<sequence>MASDDHTSATNGDSNNHKKPKLNPPEPELSETLTLISPSEIKSEFSHHDPSVARINNGSFGCCPATVLAAQRRWQLLFLRQPDYFYFSLLRPAIDASRRLLLPIVNASRLDELSLVDNATTATAIVLQYVARAFSDGRFNKGDAAVMLHYAYGSVKKSVHAYVSRAGGYVIEVPLPFPVYDRNDVIDEFRKVLNKAKLENRRVRLAVIDHITSMPCVVLPVKELVQICREEGVDQVFVDGAHAIGCTRVDMREIGADFYTSNLHKWFFCPPSVAFLYCRKTEALNDVHHPVVSHEYGNGLPVESAWIGTRDYSSQLVVPEVLNFVNRFEGGLDGIMKRNHEKVIEMGEMLVKAWGTHLGCSPDMCASMVMVGLPPCLGIHSEGDAMKFRAHLREKFAVEVPMYYRPPKDGEVDCVTGYARISHQVYNRVDEYHRFRDAINQLVQDGFTCTQLSS</sequence>
<dbReference type="SUPFAM" id="SSF53383">
    <property type="entry name" value="PLP-dependent transferases"/>
    <property type="match status" value="1"/>
</dbReference>
<reference evidence="4" key="1">
    <citation type="journal article" date="2013" name="J. Plant Res.">
        <title>Effect of fungi and light on seed germination of three Opuntia species from semiarid lands of central Mexico.</title>
        <authorList>
            <person name="Delgado-Sanchez P."/>
            <person name="Jimenez-Bremont J.F."/>
            <person name="Guerrero-Gonzalez Mde L."/>
            <person name="Flores J."/>
        </authorList>
    </citation>
    <scope>NUCLEOTIDE SEQUENCE</scope>
    <source>
        <tissue evidence="4">Cladode</tissue>
    </source>
</reference>
<reference evidence="4" key="2">
    <citation type="submission" date="2020-07" db="EMBL/GenBank/DDBJ databases">
        <authorList>
            <person name="Vera ALvarez R."/>
            <person name="Arias-Moreno D.M."/>
            <person name="Jimenez-Jacinto V."/>
            <person name="Jimenez-Bremont J.F."/>
            <person name="Swaminathan K."/>
            <person name="Moose S.P."/>
            <person name="Guerrero-Gonzalez M.L."/>
            <person name="Marino-Ramirez L."/>
            <person name="Landsman D."/>
            <person name="Rodriguez-Kessler M."/>
            <person name="Delgado-Sanchez P."/>
        </authorList>
    </citation>
    <scope>NUCLEOTIDE SEQUENCE</scope>
    <source>
        <tissue evidence="4">Cladode</tissue>
    </source>
</reference>
<evidence type="ECO:0000259" key="3">
    <source>
        <dbReference type="Pfam" id="PF00266"/>
    </source>
</evidence>
<evidence type="ECO:0000256" key="2">
    <source>
        <dbReference type="SAM" id="MobiDB-lite"/>
    </source>
</evidence>
<name>A0A7C9F6M9_OPUST</name>
<protein>
    <recommendedName>
        <fullName evidence="3">Aminotransferase class V domain-containing protein</fullName>
    </recommendedName>
</protein>
<accession>A0A7C9F6M9</accession>
<evidence type="ECO:0000256" key="1">
    <source>
        <dbReference type="ARBA" id="ARBA00022898"/>
    </source>
</evidence>
<dbReference type="InterPro" id="IPR015424">
    <property type="entry name" value="PyrdxlP-dep_Trfase"/>
</dbReference>